<proteinExistence type="predicted"/>
<evidence type="ECO:0000313" key="2">
    <source>
        <dbReference type="Proteomes" id="UP000650467"/>
    </source>
</evidence>
<organism evidence="1 2">
    <name type="scientific">Chlamydomonas incerta</name>
    <dbReference type="NCBI Taxonomy" id="51695"/>
    <lineage>
        <taxon>Eukaryota</taxon>
        <taxon>Viridiplantae</taxon>
        <taxon>Chlorophyta</taxon>
        <taxon>core chlorophytes</taxon>
        <taxon>Chlorophyceae</taxon>
        <taxon>CS clade</taxon>
        <taxon>Chlamydomonadales</taxon>
        <taxon>Chlamydomonadaceae</taxon>
        <taxon>Chlamydomonas</taxon>
    </lineage>
</organism>
<sequence>MLPSQIHAVDGFAWVEDIRNISSSLYGCLFSQVNPHVWQPRLRLDTTSGHTIASTPIPTGLDHPWSHLRPFHFTFPLPAAHESDFCFKVWEASFPDNKAPFCLPPSSAALCHRLAPSATYTPDRPALWSVLIPFRSMGTPWATHVADSANRLYYHMAYLKDIGAAGLLLFTDPLTSQALEATPPVQRFLREGRLVLVSWEQMERSTYQYDHVWVYSAATLGLSGCGTNVWLLLNDLDEMLTSVSRYAPSWPDMYNCLVRSANDPAAGVFRLRRVDVVTSFVNASSEWALWTTPPGGDMAAAGGVAALPAGAGGGVSTDLPLTLYDRIARKPFSIYTGKMVVCPARRIVDIWVHNARALNGSWFEGNASCAFMVHVVNFWKERDSNPDAYEPFLLLKTPRKKALRSAGASGRAAGAAAARG</sequence>
<dbReference type="EMBL" id="JAEHOC010000033">
    <property type="protein sequence ID" value="KAG2428648.1"/>
    <property type="molecule type" value="Genomic_DNA"/>
</dbReference>
<protein>
    <recommendedName>
        <fullName evidence="3">Glycosyltransferase family 92 protein</fullName>
    </recommendedName>
</protein>
<gene>
    <name evidence="1" type="ORF">HXX76_011353</name>
</gene>
<evidence type="ECO:0008006" key="3">
    <source>
        <dbReference type="Google" id="ProtNLM"/>
    </source>
</evidence>
<comment type="caution">
    <text evidence="1">The sequence shown here is derived from an EMBL/GenBank/DDBJ whole genome shotgun (WGS) entry which is preliminary data.</text>
</comment>
<dbReference type="OrthoDB" id="529236at2759"/>
<keyword evidence="2" id="KW-1185">Reference proteome</keyword>
<reference evidence="1" key="1">
    <citation type="journal article" date="2020" name="bioRxiv">
        <title>Comparative genomics of Chlamydomonas.</title>
        <authorList>
            <person name="Craig R.J."/>
            <person name="Hasan A.R."/>
            <person name="Ness R.W."/>
            <person name="Keightley P.D."/>
        </authorList>
    </citation>
    <scope>NUCLEOTIDE SEQUENCE</scope>
    <source>
        <strain evidence="1">SAG 7.73</strain>
    </source>
</reference>
<evidence type="ECO:0000313" key="1">
    <source>
        <dbReference type="EMBL" id="KAG2428648.1"/>
    </source>
</evidence>
<dbReference type="AlphaFoldDB" id="A0A835SK83"/>
<accession>A0A835SK83</accession>
<dbReference type="Proteomes" id="UP000650467">
    <property type="component" value="Unassembled WGS sequence"/>
</dbReference>
<name>A0A835SK83_CHLIN</name>